<evidence type="ECO:0000256" key="1">
    <source>
        <dbReference type="ARBA" id="ARBA00004141"/>
    </source>
</evidence>
<dbReference type="GeneID" id="68118565"/>
<dbReference type="GO" id="GO:0016020">
    <property type="term" value="C:membrane"/>
    <property type="evidence" value="ECO:0007669"/>
    <property type="project" value="UniProtKB-SubCell"/>
</dbReference>
<dbReference type="PANTHER" id="PTHR21016">
    <property type="entry name" value="BETA-AMYLOID BINDING PROTEIN-RELATED"/>
    <property type="match status" value="1"/>
</dbReference>
<dbReference type="OrthoDB" id="10262359at2759"/>
<gene>
    <name evidence="8" type="ORF">FDP41_011350</name>
</gene>
<feature type="transmembrane region" description="Helical" evidence="6">
    <location>
        <begin position="32"/>
        <end position="53"/>
    </location>
</feature>
<comment type="similarity">
    <text evidence="2">Belongs to the TM2 family.</text>
</comment>
<dbReference type="OMA" id="QHYAPYQ"/>
<proteinExistence type="inferred from homology"/>
<feature type="transmembrane region" description="Helical" evidence="6">
    <location>
        <begin position="7"/>
        <end position="26"/>
    </location>
</feature>
<dbReference type="Pfam" id="PF05154">
    <property type="entry name" value="TM2"/>
    <property type="match status" value="1"/>
</dbReference>
<keyword evidence="4 6" id="KW-1133">Transmembrane helix</keyword>
<dbReference type="VEuPathDB" id="AmoebaDB:FDP41_011350"/>
<evidence type="ECO:0000256" key="5">
    <source>
        <dbReference type="ARBA" id="ARBA00023136"/>
    </source>
</evidence>
<comment type="subcellular location">
    <subcellularLocation>
        <location evidence="1">Membrane</location>
        <topology evidence="1">Multi-pass membrane protein</topology>
    </subcellularLocation>
</comment>
<name>A0A6A5C9M5_NAEFO</name>
<dbReference type="RefSeq" id="XP_044567133.1">
    <property type="nucleotide sequence ID" value="XM_044701749.1"/>
</dbReference>
<keyword evidence="9" id="KW-1185">Reference proteome</keyword>
<organism evidence="8 9">
    <name type="scientific">Naegleria fowleri</name>
    <name type="common">Brain eating amoeba</name>
    <dbReference type="NCBI Taxonomy" id="5763"/>
    <lineage>
        <taxon>Eukaryota</taxon>
        <taxon>Discoba</taxon>
        <taxon>Heterolobosea</taxon>
        <taxon>Tetramitia</taxon>
        <taxon>Eutetramitia</taxon>
        <taxon>Vahlkampfiidae</taxon>
        <taxon>Naegleria</taxon>
    </lineage>
</organism>
<keyword evidence="3 6" id="KW-0812">Transmembrane</keyword>
<reference evidence="8 9" key="1">
    <citation type="journal article" date="2019" name="Sci. Rep.">
        <title>Nanopore sequencing improves the draft genome of the human pathogenic amoeba Naegleria fowleri.</title>
        <authorList>
            <person name="Liechti N."/>
            <person name="Schurch N."/>
            <person name="Bruggmann R."/>
            <person name="Wittwer M."/>
        </authorList>
    </citation>
    <scope>NUCLEOTIDE SEQUENCE [LARGE SCALE GENOMIC DNA]</scope>
    <source>
        <strain evidence="8 9">ATCC 30894</strain>
    </source>
</reference>
<evidence type="ECO:0000256" key="4">
    <source>
        <dbReference type="ARBA" id="ARBA00022989"/>
    </source>
</evidence>
<protein>
    <recommendedName>
        <fullName evidence="7">TM2 domain-containing protein</fullName>
    </recommendedName>
</protein>
<evidence type="ECO:0000256" key="6">
    <source>
        <dbReference type="SAM" id="Phobius"/>
    </source>
</evidence>
<evidence type="ECO:0000259" key="7">
    <source>
        <dbReference type="Pfam" id="PF05154"/>
    </source>
</evidence>
<dbReference type="Proteomes" id="UP000444721">
    <property type="component" value="Unassembled WGS sequence"/>
</dbReference>
<dbReference type="PANTHER" id="PTHR21016:SF25">
    <property type="entry name" value="TM2 DOMAIN-CONTAINING PROTEIN DDB_G0277895-RELATED"/>
    <property type="match status" value="1"/>
</dbReference>
<feature type="domain" description="TM2" evidence="7">
    <location>
        <begin position="3"/>
        <end position="50"/>
    </location>
</feature>
<evidence type="ECO:0000313" key="9">
    <source>
        <dbReference type="Proteomes" id="UP000444721"/>
    </source>
</evidence>
<evidence type="ECO:0000313" key="8">
    <source>
        <dbReference type="EMBL" id="KAF0982420.1"/>
    </source>
</evidence>
<dbReference type="AlphaFoldDB" id="A0A6A5C9M5"/>
<comment type="caution">
    <text evidence="8">The sequence shown here is derived from an EMBL/GenBank/DDBJ whole genome shotgun (WGS) entry which is preliminary data.</text>
</comment>
<dbReference type="InterPro" id="IPR050932">
    <property type="entry name" value="TM2D1-3-like"/>
</dbReference>
<dbReference type="InterPro" id="IPR007829">
    <property type="entry name" value="TM2"/>
</dbReference>
<evidence type="ECO:0000256" key="3">
    <source>
        <dbReference type="ARBA" id="ARBA00022692"/>
    </source>
</evidence>
<keyword evidence="5 6" id="KW-0472">Membrane</keyword>
<sequence length="92" mass="10519">MAQKDVLVAYILWFFLGFLGVHRLYLDQPLWFVIYFLTGALCGIGWLIDLCLIPSMVDRCNQANNTVYTTTTTTTYTTPTAPQQGVYQQPYN</sequence>
<dbReference type="EMBL" id="VFQX01000009">
    <property type="protein sequence ID" value="KAF0982420.1"/>
    <property type="molecule type" value="Genomic_DNA"/>
</dbReference>
<accession>A0A6A5C9M5</accession>
<evidence type="ECO:0000256" key="2">
    <source>
        <dbReference type="ARBA" id="ARBA00008284"/>
    </source>
</evidence>
<dbReference type="VEuPathDB" id="AmoebaDB:NfTy_019710"/>